<feature type="transmembrane region" description="Helical" evidence="6">
    <location>
        <begin position="30"/>
        <end position="57"/>
    </location>
</feature>
<dbReference type="Pfam" id="PF02361">
    <property type="entry name" value="CbiQ"/>
    <property type="match status" value="1"/>
</dbReference>
<dbReference type="PANTHER" id="PTHR34857">
    <property type="entry name" value="SLL0384 PROTEIN"/>
    <property type="match status" value="1"/>
</dbReference>
<dbReference type="AlphaFoldDB" id="A0A3R5YVG0"/>
<evidence type="ECO:0000256" key="6">
    <source>
        <dbReference type="SAM" id="Phobius"/>
    </source>
</evidence>
<evidence type="ECO:0000313" key="8">
    <source>
        <dbReference type="Proteomes" id="UP000283295"/>
    </source>
</evidence>
<dbReference type="CDD" id="cd16914">
    <property type="entry name" value="EcfT"/>
    <property type="match status" value="1"/>
</dbReference>
<comment type="subcellular location">
    <subcellularLocation>
        <location evidence="1">Membrane</location>
        <topology evidence="1">Multi-pass membrane protein</topology>
    </subcellularLocation>
</comment>
<keyword evidence="5 6" id="KW-0472">Membrane</keyword>
<comment type="caution">
    <text evidence="7">The sequence shown here is derived from an EMBL/GenBank/DDBJ whole genome shotgun (WGS) entry which is preliminary data.</text>
</comment>
<evidence type="ECO:0000256" key="3">
    <source>
        <dbReference type="ARBA" id="ARBA00022692"/>
    </source>
</evidence>
<dbReference type="Proteomes" id="UP000283295">
    <property type="component" value="Unassembled WGS sequence"/>
</dbReference>
<reference evidence="7 8" key="1">
    <citation type="submission" date="2018-08" db="EMBL/GenBank/DDBJ databases">
        <title>A genome reference for cultivated species of the human gut microbiota.</title>
        <authorList>
            <person name="Zou Y."/>
            <person name="Xue W."/>
            <person name="Luo G."/>
        </authorList>
    </citation>
    <scope>NUCLEOTIDE SEQUENCE [LARGE SCALE GENOMIC DNA]</scope>
    <source>
        <strain evidence="7 8">AF22-21</strain>
    </source>
</reference>
<keyword evidence="3 6" id="KW-0812">Transmembrane</keyword>
<dbReference type="OrthoDB" id="8075495at2"/>
<evidence type="ECO:0000256" key="5">
    <source>
        <dbReference type="ARBA" id="ARBA00023136"/>
    </source>
</evidence>
<evidence type="ECO:0000256" key="1">
    <source>
        <dbReference type="ARBA" id="ARBA00004141"/>
    </source>
</evidence>
<dbReference type="PANTHER" id="PTHR34857:SF2">
    <property type="entry name" value="SLL0384 PROTEIN"/>
    <property type="match status" value="1"/>
</dbReference>
<evidence type="ECO:0000256" key="4">
    <source>
        <dbReference type="ARBA" id="ARBA00022989"/>
    </source>
</evidence>
<name>A0A3R5YVG0_9FIRM</name>
<evidence type="ECO:0000313" key="7">
    <source>
        <dbReference type="EMBL" id="RGS43908.1"/>
    </source>
</evidence>
<sequence>MIRDITIGQYYSGESVIHRMDPRTKLAITFVYAISLFLCKDWIMILTATVFLCTYVAVSRVPLTYICKGLKVIWMFIFFTAIFSVFNGDGNVIWSWHRLRITDKSVMTTVLVVVRLVYLIIGSSVMTYTTRPMNLANGLESSLGFLKKVKVPVAEMAMMLMIALRFIPIFMEELDKIMKAQLSRGADFESGNIFRRIKSYVPVFVPLFVSAIRRAVDLAQAMDARCFDGSEGRSRMNPLKYSGTDYVGYAIVLVYLGCMIVYRCVM</sequence>
<dbReference type="InterPro" id="IPR051611">
    <property type="entry name" value="ECF_transporter_component"/>
</dbReference>
<feature type="transmembrane region" description="Helical" evidence="6">
    <location>
        <begin position="106"/>
        <end position="128"/>
    </location>
</feature>
<dbReference type="GO" id="GO:0005886">
    <property type="term" value="C:plasma membrane"/>
    <property type="evidence" value="ECO:0007669"/>
    <property type="project" value="UniProtKB-ARBA"/>
</dbReference>
<feature type="transmembrane region" description="Helical" evidence="6">
    <location>
        <begin position="246"/>
        <end position="265"/>
    </location>
</feature>
<proteinExistence type="predicted"/>
<evidence type="ECO:0000256" key="2">
    <source>
        <dbReference type="ARBA" id="ARBA00022475"/>
    </source>
</evidence>
<organism evidence="7 8">
    <name type="scientific">Coprococcus eutactus</name>
    <dbReference type="NCBI Taxonomy" id="33043"/>
    <lineage>
        <taxon>Bacteria</taxon>
        <taxon>Bacillati</taxon>
        <taxon>Bacillota</taxon>
        <taxon>Clostridia</taxon>
        <taxon>Lachnospirales</taxon>
        <taxon>Lachnospiraceae</taxon>
        <taxon>Coprococcus</taxon>
    </lineage>
</organism>
<gene>
    <name evidence="7" type="ORF">DWX94_02265</name>
</gene>
<feature type="transmembrane region" description="Helical" evidence="6">
    <location>
        <begin position="69"/>
        <end position="86"/>
    </location>
</feature>
<dbReference type="EMBL" id="QRVK01000003">
    <property type="protein sequence ID" value="RGS43908.1"/>
    <property type="molecule type" value="Genomic_DNA"/>
</dbReference>
<protein>
    <submittedName>
        <fullName evidence="7">Energy-coupling factor transporter transmembrane protein EcfT</fullName>
    </submittedName>
</protein>
<dbReference type="InterPro" id="IPR003339">
    <property type="entry name" value="ABC/ECF_trnsptr_transmembrane"/>
</dbReference>
<keyword evidence="2" id="KW-1003">Cell membrane</keyword>
<keyword evidence="4 6" id="KW-1133">Transmembrane helix</keyword>
<accession>A0A3R5YVG0</accession>